<dbReference type="Gene3D" id="1.10.1740.10">
    <property type="match status" value="1"/>
</dbReference>
<dbReference type="SUPFAM" id="SSF88659">
    <property type="entry name" value="Sigma3 and sigma4 domains of RNA polymerase sigma factors"/>
    <property type="match status" value="1"/>
</dbReference>
<feature type="domain" description="DUF6596" evidence="2">
    <location>
        <begin position="193"/>
        <end position="282"/>
    </location>
</feature>
<feature type="compositionally biased region" description="Basic and acidic residues" evidence="1">
    <location>
        <begin position="83"/>
        <end position="97"/>
    </location>
</feature>
<name>A0A6I4P7E9_9MICO</name>
<evidence type="ECO:0000256" key="1">
    <source>
        <dbReference type="SAM" id="MobiDB-lite"/>
    </source>
</evidence>
<organism evidence="3 4">
    <name type="scientific">Agromyces seonyuensis</name>
    <dbReference type="NCBI Taxonomy" id="2662446"/>
    <lineage>
        <taxon>Bacteria</taxon>
        <taxon>Bacillati</taxon>
        <taxon>Actinomycetota</taxon>
        <taxon>Actinomycetes</taxon>
        <taxon>Micrococcales</taxon>
        <taxon>Microbacteriaceae</taxon>
        <taxon>Agromyces</taxon>
    </lineage>
</organism>
<dbReference type="GO" id="GO:0006352">
    <property type="term" value="P:DNA-templated transcription initiation"/>
    <property type="evidence" value="ECO:0007669"/>
    <property type="project" value="InterPro"/>
</dbReference>
<dbReference type="EMBL" id="WSTA01000076">
    <property type="protein sequence ID" value="MWB99734.1"/>
    <property type="molecule type" value="Genomic_DNA"/>
</dbReference>
<dbReference type="Proteomes" id="UP000438182">
    <property type="component" value="Unassembled WGS sequence"/>
</dbReference>
<gene>
    <name evidence="3" type="ORF">GB864_14375</name>
</gene>
<sequence length="408" mass="43444">MTDAQAAAASAAEHAARSSYGRLVAILAAGTGDLALAEDALGDAFATALARWPESGVPENPEGWLIAVARNRRRDVWKSADVRRTEPLGDGEGRDGGRAGPEPAVDPFADLDPWRIPDRRLELLFACAHPAIDPEMRTPLMLQVVLGFEAARIARAYTVPAATMAQRLVRSKRRIARAGIPFALPDRRAMPERLDAVLEAIYGCAALTWRGDAASLAGEAAELALVTADLLGDEPEAWGLAARLTLGLAARRPGPYVPLDEQDPVGWDARRIDFGETLLGRAQARGAVPGRFQLEAAMYAVHLDRRRTGVLDLAALRTLAAALVSVAPSLGAEVALAAILGRAESPAAGLAALPAGGERFQSWQATRAELLARSGRRAEAAEAYDRAIALSDDDDVRVFLRGRRTELA</sequence>
<dbReference type="PANTHER" id="PTHR47756:SF2">
    <property type="entry name" value="BLL6612 PROTEIN"/>
    <property type="match status" value="1"/>
</dbReference>
<feature type="region of interest" description="Disordered" evidence="1">
    <location>
        <begin position="83"/>
        <end position="104"/>
    </location>
</feature>
<dbReference type="InterPro" id="IPR013324">
    <property type="entry name" value="RNA_pol_sigma_r3/r4-like"/>
</dbReference>
<keyword evidence="4" id="KW-1185">Reference proteome</keyword>
<evidence type="ECO:0000313" key="3">
    <source>
        <dbReference type="EMBL" id="MWB99734.1"/>
    </source>
</evidence>
<proteinExistence type="predicted"/>
<accession>A0A6I4P7E9</accession>
<dbReference type="SUPFAM" id="SSF88946">
    <property type="entry name" value="Sigma2 domain of RNA polymerase sigma factors"/>
    <property type="match status" value="1"/>
</dbReference>
<dbReference type="PANTHER" id="PTHR47756">
    <property type="entry name" value="BLL6612 PROTEIN-RELATED"/>
    <property type="match status" value="1"/>
</dbReference>
<reference evidence="3 4" key="1">
    <citation type="submission" date="2019-12" db="EMBL/GenBank/DDBJ databases">
        <authorList>
            <person name="Kim Y.S."/>
        </authorList>
    </citation>
    <scope>NUCLEOTIDE SEQUENCE [LARGE SCALE GENOMIC DNA]</scope>
    <source>
        <strain evidence="3 4">MMS17-SY077</strain>
    </source>
</reference>
<comment type="caution">
    <text evidence="3">The sequence shown here is derived from an EMBL/GenBank/DDBJ whole genome shotgun (WGS) entry which is preliminary data.</text>
</comment>
<dbReference type="AlphaFoldDB" id="A0A6I4P7E9"/>
<dbReference type="InterPro" id="IPR046531">
    <property type="entry name" value="DUF6596"/>
</dbReference>
<evidence type="ECO:0000313" key="4">
    <source>
        <dbReference type="Proteomes" id="UP000438182"/>
    </source>
</evidence>
<dbReference type="Pfam" id="PF20239">
    <property type="entry name" value="DUF6596"/>
    <property type="match status" value="1"/>
</dbReference>
<protein>
    <submittedName>
        <fullName evidence="3">RNA polymerase subunit sigma-70</fullName>
    </submittedName>
</protein>
<evidence type="ECO:0000259" key="2">
    <source>
        <dbReference type="Pfam" id="PF20239"/>
    </source>
</evidence>
<dbReference type="GO" id="GO:0003700">
    <property type="term" value="F:DNA-binding transcription factor activity"/>
    <property type="evidence" value="ECO:0007669"/>
    <property type="project" value="InterPro"/>
</dbReference>
<dbReference type="InterPro" id="IPR013325">
    <property type="entry name" value="RNA_pol_sigma_r2"/>
</dbReference>